<reference evidence="2 3" key="4">
    <citation type="journal article" date="2011" name="BMC Genomics">
        <title>RNA-Seq improves annotation of protein-coding genes in the cucumber genome.</title>
        <authorList>
            <person name="Li Z."/>
            <person name="Zhang Z."/>
            <person name="Yan P."/>
            <person name="Huang S."/>
            <person name="Fei Z."/>
            <person name="Lin K."/>
        </authorList>
    </citation>
    <scope>NUCLEOTIDE SEQUENCE [LARGE SCALE GENOMIC DNA]</scope>
    <source>
        <strain evidence="3">cv. 9930</strain>
    </source>
</reference>
<dbReference type="EMBL" id="CM002924">
    <property type="protein sequence ID" value="KGN58414.1"/>
    <property type="molecule type" value="Genomic_DNA"/>
</dbReference>
<evidence type="ECO:0000313" key="2">
    <source>
        <dbReference type="EMBL" id="KGN58414.1"/>
    </source>
</evidence>
<reference evidence="2 3" key="3">
    <citation type="journal article" date="2010" name="BMC Genomics">
        <title>Transcriptome sequencing and comparative analysis of cucumber flowers with different sex types.</title>
        <authorList>
            <person name="Guo S."/>
            <person name="Zheng Y."/>
            <person name="Joung J.G."/>
            <person name="Liu S."/>
            <person name="Zhang Z."/>
            <person name="Crasta O.R."/>
            <person name="Sobral B.W."/>
            <person name="Xu Y."/>
            <person name="Huang S."/>
            <person name="Fei Z."/>
        </authorList>
    </citation>
    <scope>NUCLEOTIDE SEQUENCE [LARGE SCALE GENOMIC DNA]</scope>
    <source>
        <strain evidence="3">cv. 9930</strain>
    </source>
</reference>
<feature type="region of interest" description="Disordered" evidence="1">
    <location>
        <begin position="1"/>
        <end position="24"/>
    </location>
</feature>
<protein>
    <submittedName>
        <fullName evidence="2">Uncharacterized protein</fullName>
    </submittedName>
</protein>
<sequence>MGLTIESSEKEEEEEEEEEESITWGEAKLSVGSWLTNSNVVNATSIWMTRVIKTCRLVDAWLGHPPNLRGMPLLSHLFPFSIL</sequence>
<evidence type="ECO:0000256" key="1">
    <source>
        <dbReference type="SAM" id="MobiDB-lite"/>
    </source>
</evidence>
<feature type="compositionally biased region" description="Acidic residues" evidence="1">
    <location>
        <begin position="9"/>
        <end position="21"/>
    </location>
</feature>
<reference evidence="2 3" key="1">
    <citation type="journal article" date="2009" name="Nat. Genet.">
        <title>The genome of the cucumber, Cucumis sativus L.</title>
        <authorList>
            <person name="Huang S."/>
            <person name="Li R."/>
            <person name="Zhang Z."/>
            <person name="Li L."/>
            <person name="Gu X."/>
            <person name="Fan W."/>
            <person name="Lucas W.J."/>
            <person name="Wang X."/>
            <person name="Xie B."/>
            <person name="Ni P."/>
            <person name="Ren Y."/>
            <person name="Zhu H."/>
            <person name="Li J."/>
            <person name="Lin K."/>
            <person name="Jin W."/>
            <person name="Fei Z."/>
            <person name="Li G."/>
            <person name="Staub J."/>
            <person name="Kilian A."/>
            <person name="van der Vossen E.A."/>
            <person name="Wu Y."/>
            <person name="Guo J."/>
            <person name="He J."/>
            <person name="Jia Z."/>
            <person name="Ren Y."/>
            <person name="Tian G."/>
            <person name="Lu Y."/>
            <person name="Ruan J."/>
            <person name="Qian W."/>
            <person name="Wang M."/>
            <person name="Huang Q."/>
            <person name="Li B."/>
            <person name="Xuan Z."/>
            <person name="Cao J."/>
            <person name="Asan"/>
            <person name="Wu Z."/>
            <person name="Zhang J."/>
            <person name="Cai Q."/>
            <person name="Bai Y."/>
            <person name="Zhao B."/>
            <person name="Han Y."/>
            <person name="Li Y."/>
            <person name="Li X."/>
            <person name="Wang S."/>
            <person name="Shi Q."/>
            <person name="Liu S."/>
            <person name="Cho W.K."/>
            <person name="Kim J.Y."/>
            <person name="Xu Y."/>
            <person name="Heller-Uszynska K."/>
            <person name="Miao H."/>
            <person name="Cheng Z."/>
            <person name="Zhang S."/>
            <person name="Wu J."/>
            <person name="Yang Y."/>
            <person name="Kang H."/>
            <person name="Li M."/>
            <person name="Liang H."/>
            <person name="Ren X."/>
            <person name="Shi Z."/>
            <person name="Wen M."/>
            <person name="Jian M."/>
            <person name="Yang H."/>
            <person name="Zhang G."/>
            <person name="Yang Z."/>
            <person name="Chen R."/>
            <person name="Liu S."/>
            <person name="Li J."/>
            <person name="Ma L."/>
            <person name="Liu H."/>
            <person name="Zhou Y."/>
            <person name="Zhao J."/>
            <person name="Fang X."/>
            <person name="Li G."/>
            <person name="Fang L."/>
            <person name="Li Y."/>
            <person name="Liu D."/>
            <person name="Zheng H."/>
            <person name="Zhang Y."/>
            <person name="Qin N."/>
            <person name="Li Z."/>
            <person name="Yang G."/>
            <person name="Yang S."/>
            <person name="Bolund L."/>
            <person name="Kristiansen K."/>
            <person name="Zheng H."/>
            <person name="Li S."/>
            <person name="Zhang X."/>
            <person name="Yang H."/>
            <person name="Wang J."/>
            <person name="Sun R."/>
            <person name="Zhang B."/>
            <person name="Jiang S."/>
            <person name="Wang J."/>
            <person name="Du Y."/>
            <person name="Li S."/>
        </authorList>
    </citation>
    <scope>NUCLEOTIDE SEQUENCE [LARGE SCALE GENOMIC DNA]</scope>
    <source>
        <strain evidence="3">cv. 9930</strain>
    </source>
</reference>
<evidence type="ECO:0000313" key="3">
    <source>
        <dbReference type="Proteomes" id="UP000029981"/>
    </source>
</evidence>
<dbReference type="Gramene" id="KGN58414">
    <property type="protein sequence ID" value="KGN58414"/>
    <property type="gene ID" value="Csa_3G640560"/>
</dbReference>
<accession>A0A0A0LBU5</accession>
<organism evidence="2 3">
    <name type="scientific">Cucumis sativus</name>
    <name type="common">Cucumber</name>
    <dbReference type="NCBI Taxonomy" id="3659"/>
    <lineage>
        <taxon>Eukaryota</taxon>
        <taxon>Viridiplantae</taxon>
        <taxon>Streptophyta</taxon>
        <taxon>Embryophyta</taxon>
        <taxon>Tracheophyta</taxon>
        <taxon>Spermatophyta</taxon>
        <taxon>Magnoliopsida</taxon>
        <taxon>eudicotyledons</taxon>
        <taxon>Gunneridae</taxon>
        <taxon>Pentapetalae</taxon>
        <taxon>rosids</taxon>
        <taxon>fabids</taxon>
        <taxon>Cucurbitales</taxon>
        <taxon>Cucurbitaceae</taxon>
        <taxon>Benincaseae</taxon>
        <taxon>Cucumis</taxon>
    </lineage>
</organism>
<name>A0A0A0LBU5_CUCSA</name>
<reference evidence="2 3" key="2">
    <citation type="journal article" date="2009" name="PLoS ONE">
        <title>An integrated genetic and cytogenetic map of the cucumber genome.</title>
        <authorList>
            <person name="Ren Y."/>
            <person name="Zhang Z."/>
            <person name="Liu J."/>
            <person name="Staub J.E."/>
            <person name="Han Y."/>
            <person name="Cheng Z."/>
            <person name="Li X."/>
            <person name="Lu J."/>
            <person name="Miao H."/>
            <person name="Kang H."/>
            <person name="Xie B."/>
            <person name="Gu X."/>
            <person name="Wang X."/>
            <person name="Du Y."/>
            <person name="Jin W."/>
            <person name="Huang S."/>
        </authorList>
    </citation>
    <scope>NUCLEOTIDE SEQUENCE [LARGE SCALE GENOMIC DNA]</scope>
    <source>
        <strain evidence="3">cv. 9930</strain>
    </source>
</reference>
<gene>
    <name evidence="2" type="ORF">Csa_3G640560</name>
</gene>
<dbReference type="Proteomes" id="UP000029981">
    <property type="component" value="Chromosome 3"/>
</dbReference>
<keyword evidence="3" id="KW-1185">Reference proteome</keyword>
<dbReference type="AlphaFoldDB" id="A0A0A0LBU5"/>
<proteinExistence type="predicted"/>